<name>A0ACD3ZGA1_FUSSC</name>
<evidence type="ECO:0000313" key="2">
    <source>
        <dbReference type="Proteomes" id="UP000830768"/>
    </source>
</evidence>
<keyword evidence="2" id="KW-1185">Reference proteome</keyword>
<dbReference type="Proteomes" id="UP000830768">
    <property type="component" value="Chromosome 9"/>
</dbReference>
<organism evidence="1 2">
    <name type="scientific">Fusarium solani subsp. cucurbitae</name>
    <name type="common">Neocosmosporum cucurbitae</name>
    <dbReference type="NCBI Taxonomy" id="2747967"/>
    <lineage>
        <taxon>Eukaryota</taxon>
        <taxon>Fungi</taxon>
        <taxon>Dikarya</taxon>
        <taxon>Ascomycota</taxon>
        <taxon>Pezizomycotina</taxon>
        <taxon>Sordariomycetes</taxon>
        <taxon>Hypocreomycetidae</taxon>
        <taxon>Hypocreales</taxon>
        <taxon>Nectriaceae</taxon>
        <taxon>Fusarium</taxon>
        <taxon>Fusarium solani species complex</taxon>
    </lineage>
</organism>
<accession>A0ACD3ZGA1</accession>
<evidence type="ECO:0000313" key="1">
    <source>
        <dbReference type="EMBL" id="UPL00103.1"/>
    </source>
</evidence>
<proteinExistence type="predicted"/>
<reference evidence="1" key="1">
    <citation type="submission" date="2021-11" db="EMBL/GenBank/DDBJ databases">
        <title>Fusarium solani-melongenae Genome sequencing and assembly.</title>
        <authorList>
            <person name="Xie S."/>
            <person name="Huang L."/>
            <person name="Zhang X."/>
        </authorList>
    </citation>
    <scope>NUCLEOTIDE SEQUENCE</scope>
    <source>
        <strain evidence="1">CRI 24-3</strain>
    </source>
</reference>
<gene>
    <name evidence="1" type="ORF">LCI18_011037</name>
</gene>
<dbReference type="EMBL" id="CP090037">
    <property type="protein sequence ID" value="UPL00103.1"/>
    <property type="molecule type" value="Genomic_DNA"/>
</dbReference>
<sequence length="383" mass="42720">MSSPGWMQKHRNLIGNRTLSQICLPSAHDTGTYHLRFGTAGGGKNAVLTQTQSISGQLHLGVRHLDIRATYALLPDSFHNSLSGTQTGWYCGHYTPEGQKFGVGWQGGSGASIDELVEQVNEYTCDHAELVILKISHIVVLQHSRLWATEDSLTPDHVAVRKAPGGKKKALHDYTLNEYIGNDQAAVIVMIEDLEKISADVAFEHGFWPRTSLSFNQESVTHTQGAKEAIFSLLLPGNNKFTVLKLAEAVQQKRFPWLLQDLANYELTKSLIEMDKIENADLLTFCLASTIYRLYRDNRQEKQPVIVYGGTLVTDPALQAIVQVAINKGESLAVDNQNFIDTWHGMPKSCAVLYSQNDIIKGRWARELSVLHFEHDILHLKHG</sequence>
<protein>
    <submittedName>
        <fullName evidence="1">Uncharacterized protein</fullName>
    </submittedName>
</protein>